<evidence type="ECO:0000256" key="1">
    <source>
        <dbReference type="SAM" id="MobiDB-lite"/>
    </source>
</evidence>
<feature type="region of interest" description="Disordered" evidence="1">
    <location>
        <begin position="334"/>
        <end position="366"/>
    </location>
</feature>
<evidence type="ECO:0000313" key="3">
    <source>
        <dbReference type="Proteomes" id="UP000054053"/>
    </source>
</evidence>
<feature type="compositionally biased region" description="Basic residues" evidence="1">
    <location>
        <begin position="430"/>
        <end position="441"/>
    </location>
</feature>
<protein>
    <submittedName>
        <fullName evidence="2">Uncharacterized protein</fullName>
    </submittedName>
</protein>
<feature type="compositionally biased region" description="Basic and acidic residues" evidence="1">
    <location>
        <begin position="350"/>
        <end position="359"/>
    </location>
</feature>
<feature type="region of interest" description="Disordered" evidence="1">
    <location>
        <begin position="207"/>
        <end position="283"/>
    </location>
</feature>
<sequence>MAQAASAASTLPTNGLSLNRLAEKEAYELQQYNKIIRLRDAIIAGKHPTITVPRSLAASPKPVPLHNEGPRAAAEPALHGAGGPVATAPLTRPDASARHEPNRDSDSLEKSDQLVIAELQLQRQRLERALKDEFEQRRSSFKVGQAEPSSDLDLSHVLAKALDLVQADAVAPSASASASASAAAAAASSADGENLNVVADTTSDSLDESTFYSSRHDTPDSHLTSRVRTLSESQDGANRRSQHEQPSRQANTHVERPSDPVAGTIASAHPPHPGPRSSHAAADDARLTSQISVVPGLNNYIHGATTGPSVLRHSKNAVGKPDDLFHERAQMATMLASSKSQAQAPPHTTRPADGERLDSHPPSPLIRNHSLQVVAPQPTHPSSLSALAKASPIVPEATSRRSTVGTTAQVVALRTENNNVTSPDSSSQGGKKRSKKKKRKADKQETDPETVPRIKPEPRSPSPLNAPSFTRPTKRQRQVQGPPAELGHAPRYNHGNAVGNAGIGYVAPSGRASAVPVGHVGGSGYPQQQQVYSNSAATGESSYSGYYGEQWVLAEEAVDRQAHPADLAPQYSTRPVHPPRAVSQVIVADPYSVGSRPYREYHDGSRSTHAEGEAFIPPPRPAPSRILVDAYGREYIEPPQHTASRPYAVPPPPPQNGEQEIVYERLPSASLSRHAAPRQFEDGGSIVYRAPAPPPSQVYPVGRRLISQPEYAAHDYRDERQREYSARPPLAAQGEFVQVLAPPERRYNGDEGYGLRPASVRPVEAVRYQMAPDFGRVHAARPELHGPPEYRASVHPDGRREVLQPYLREYHPGQEPVMQRSYSVRPVDGAQSGQLGGGVEVAYLERPSGGAQEMVYTDDARREGYR</sequence>
<accession>A0A1B5KZP5</accession>
<proteinExistence type="predicted"/>
<gene>
    <name evidence="2" type="ORF">UVI_02019690</name>
</gene>
<evidence type="ECO:0000313" key="2">
    <source>
        <dbReference type="EMBL" id="GAO16593.1"/>
    </source>
</evidence>
<name>A0A1B5KZP5_USTVR</name>
<feature type="compositionally biased region" description="Basic and acidic residues" evidence="1">
    <location>
        <begin position="600"/>
        <end position="612"/>
    </location>
</feature>
<dbReference type="AlphaFoldDB" id="A0A1B5KZP5"/>
<feature type="compositionally biased region" description="Polar residues" evidence="1">
    <location>
        <begin position="221"/>
        <end position="236"/>
    </location>
</feature>
<feature type="compositionally biased region" description="Polar residues" evidence="1">
    <location>
        <begin position="413"/>
        <end position="423"/>
    </location>
</feature>
<organism evidence="2 3">
    <name type="scientific">Ustilaginoidea virens</name>
    <name type="common">Rice false smut fungus</name>
    <name type="synonym">Villosiclava virens</name>
    <dbReference type="NCBI Taxonomy" id="1159556"/>
    <lineage>
        <taxon>Eukaryota</taxon>
        <taxon>Fungi</taxon>
        <taxon>Dikarya</taxon>
        <taxon>Ascomycota</taxon>
        <taxon>Pezizomycotina</taxon>
        <taxon>Sordariomycetes</taxon>
        <taxon>Hypocreomycetidae</taxon>
        <taxon>Hypocreales</taxon>
        <taxon>Clavicipitaceae</taxon>
        <taxon>Ustilaginoidea</taxon>
    </lineage>
</organism>
<feature type="compositionally biased region" description="Polar residues" evidence="1">
    <location>
        <begin position="462"/>
        <end position="471"/>
    </location>
</feature>
<dbReference type="Proteomes" id="UP000054053">
    <property type="component" value="Unassembled WGS sequence"/>
</dbReference>
<dbReference type="EMBL" id="BBTG02000007">
    <property type="protein sequence ID" value="GAO16593.1"/>
    <property type="molecule type" value="Genomic_DNA"/>
</dbReference>
<feature type="compositionally biased region" description="Basic and acidic residues" evidence="1">
    <location>
        <begin position="442"/>
        <end position="458"/>
    </location>
</feature>
<feature type="region of interest" description="Disordered" evidence="1">
    <location>
        <begin position="639"/>
        <end position="658"/>
    </location>
</feature>
<feature type="compositionally biased region" description="Basic and acidic residues" evidence="1">
    <location>
        <begin position="237"/>
        <end position="246"/>
    </location>
</feature>
<feature type="compositionally biased region" description="Basic and acidic residues" evidence="1">
    <location>
        <begin position="95"/>
        <end position="111"/>
    </location>
</feature>
<feature type="region of interest" description="Disordered" evidence="1">
    <location>
        <begin position="54"/>
        <end position="111"/>
    </location>
</feature>
<feature type="region of interest" description="Disordered" evidence="1">
    <location>
        <begin position="413"/>
        <end position="528"/>
    </location>
</feature>
<feature type="region of interest" description="Disordered" evidence="1">
    <location>
        <begin position="600"/>
        <end position="622"/>
    </location>
</feature>
<reference evidence="3" key="1">
    <citation type="journal article" date="2016" name="Genome Announc.">
        <title>Genome sequence of Ustilaginoidea virens IPU010, a rice pathogenic fungus causing false smut.</title>
        <authorList>
            <person name="Kumagai T."/>
            <person name="Ishii T."/>
            <person name="Terai G."/>
            <person name="Umemura M."/>
            <person name="Machida M."/>
            <person name="Asai K."/>
        </authorList>
    </citation>
    <scope>NUCLEOTIDE SEQUENCE [LARGE SCALE GENOMIC DNA]</scope>
    <source>
        <strain evidence="3">IPU010</strain>
    </source>
</reference>
<comment type="caution">
    <text evidence="2">The sequence shown here is derived from an EMBL/GenBank/DDBJ whole genome shotgun (WGS) entry which is preliminary data.</text>
</comment>